<name>A0A381DL44_9BACT</name>
<dbReference type="Gene3D" id="3.40.50.720">
    <property type="entry name" value="NAD(P)-binding Rossmann-like Domain"/>
    <property type="match status" value="1"/>
</dbReference>
<dbReference type="GO" id="GO:0006813">
    <property type="term" value="P:potassium ion transport"/>
    <property type="evidence" value="ECO:0007669"/>
    <property type="project" value="InterPro"/>
</dbReference>
<feature type="domain" description="RCK N-terminal" evidence="1">
    <location>
        <begin position="3"/>
        <end position="120"/>
    </location>
</feature>
<protein>
    <submittedName>
        <fullName evidence="2">Trk system potassium uptake protein TrkA</fullName>
    </submittedName>
</protein>
<dbReference type="PANTHER" id="PTHR43833">
    <property type="entry name" value="POTASSIUM CHANNEL PROTEIN 2-RELATED-RELATED"/>
    <property type="match status" value="1"/>
</dbReference>
<dbReference type="InterPro" id="IPR036291">
    <property type="entry name" value="NAD(P)-bd_dom_sf"/>
</dbReference>
<keyword evidence="3" id="KW-1185">Reference proteome</keyword>
<dbReference type="GeneID" id="93090148"/>
<organism evidence="2 3">
    <name type="scientific">Campylobacter sputorum subsp. sputorum</name>
    <dbReference type="NCBI Taxonomy" id="32024"/>
    <lineage>
        <taxon>Bacteria</taxon>
        <taxon>Pseudomonadati</taxon>
        <taxon>Campylobacterota</taxon>
        <taxon>Epsilonproteobacteria</taxon>
        <taxon>Campylobacterales</taxon>
        <taxon>Campylobacteraceae</taxon>
        <taxon>Campylobacter</taxon>
    </lineage>
</organism>
<accession>A0A381DL44</accession>
<dbReference type="EMBL" id="UFVD01000001">
    <property type="protein sequence ID" value="SUX11287.1"/>
    <property type="molecule type" value="Genomic_DNA"/>
</dbReference>
<dbReference type="STRING" id="32024.GCA_000788295_01118"/>
<proteinExistence type="predicted"/>
<dbReference type="SUPFAM" id="SSF51735">
    <property type="entry name" value="NAD(P)-binding Rossmann-fold domains"/>
    <property type="match status" value="1"/>
</dbReference>
<dbReference type="Proteomes" id="UP000254920">
    <property type="component" value="Unassembled WGS sequence"/>
</dbReference>
<gene>
    <name evidence="2" type="primary">ktrA</name>
    <name evidence="2" type="ORF">NCTC12475_01504</name>
</gene>
<reference evidence="2 3" key="1">
    <citation type="submission" date="2018-06" db="EMBL/GenBank/DDBJ databases">
        <authorList>
            <consortium name="Pathogen Informatics"/>
            <person name="Doyle S."/>
        </authorList>
    </citation>
    <scope>NUCLEOTIDE SEQUENCE [LARGE SCALE GENOMIC DNA]</scope>
    <source>
        <strain evidence="2 3">NCTC12475</strain>
    </source>
</reference>
<dbReference type="RefSeq" id="WP_089182033.1">
    <property type="nucleotide sequence ID" value="NZ_CP043427.1"/>
</dbReference>
<dbReference type="InterPro" id="IPR003148">
    <property type="entry name" value="RCK_N"/>
</dbReference>
<dbReference type="OrthoDB" id="9776294at2"/>
<dbReference type="InterPro" id="IPR050721">
    <property type="entry name" value="Trk_Ktr_HKT_K-transport"/>
</dbReference>
<dbReference type="PROSITE" id="PS51201">
    <property type="entry name" value="RCK_N"/>
    <property type="match status" value="1"/>
</dbReference>
<evidence type="ECO:0000259" key="1">
    <source>
        <dbReference type="PROSITE" id="PS51201"/>
    </source>
</evidence>
<dbReference type="Pfam" id="PF02254">
    <property type="entry name" value="TrkA_N"/>
    <property type="match status" value="1"/>
</dbReference>
<sequence>MKNLSYGVIGLGKFGSVVANELLLQGKSVVIADKDEEVLKKLQDLASHTYILDSTNITALKEAGFSSINMVIVSIGANIENSILTLMALKDIGVKNIIAKASTPIHGQILSKLGATKVIYPEKESAKRLVKEFLIHPEFEIFDLSANTLRVVKIAITQKQNAQTIKSIAKNMKTLAYKKEGKEWEIFPDENLDVFVGDNVILFGGIQEFAKFIDEI</sequence>
<evidence type="ECO:0000313" key="3">
    <source>
        <dbReference type="Proteomes" id="UP000254920"/>
    </source>
</evidence>
<dbReference type="PANTHER" id="PTHR43833:SF7">
    <property type="entry name" value="KTR SYSTEM POTASSIUM UPTAKE PROTEIN C"/>
    <property type="match status" value="1"/>
</dbReference>
<dbReference type="AlphaFoldDB" id="A0A381DL44"/>
<evidence type="ECO:0000313" key="2">
    <source>
        <dbReference type="EMBL" id="SUX11287.1"/>
    </source>
</evidence>